<dbReference type="AlphaFoldDB" id="A0A6A6L2L3"/>
<dbReference type="GO" id="GO:0005634">
    <property type="term" value="C:nucleus"/>
    <property type="evidence" value="ECO:0007669"/>
    <property type="project" value="UniProtKB-SubCell"/>
</dbReference>
<dbReference type="InterPro" id="IPR005202">
    <property type="entry name" value="TF_GRAS"/>
</dbReference>
<dbReference type="Proteomes" id="UP000467840">
    <property type="component" value="Chromosome 7"/>
</dbReference>
<evidence type="ECO:0000256" key="4">
    <source>
        <dbReference type="ARBA" id="ARBA00023242"/>
    </source>
</evidence>
<name>A0A6A6L2L3_HEVBR</name>
<keyword evidence="3" id="KW-0804">Transcription</keyword>
<evidence type="ECO:0000313" key="6">
    <source>
        <dbReference type="EMBL" id="KAF2294927.1"/>
    </source>
</evidence>
<sequence length="150" mass="16771">MTGLGTSIDLLIETAKRLSNFAKLPGISFEFHPIAKKFGEIDVSMLPLRRGEILAVHRLQHSLYDATGPDWKTMRLLEELAPRVITLAEQDISHGGSFLDRSVGKSTIYWQLEGMQEVGKTNSGIGELSLQQEAPLCKYPLVETPWLKHN</sequence>
<keyword evidence="2" id="KW-0805">Transcription regulation</keyword>
<gene>
    <name evidence="6" type="ORF">GH714_027077</name>
</gene>
<keyword evidence="7" id="KW-1185">Reference proteome</keyword>
<comment type="caution">
    <text evidence="6">The sequence shown here is derived from an EMBL/GenBank/DDBJ whole genome shotgun (WGS) entry which is preliminary data.</text>
</comment>
<dbReference type="EMBL" id="JAAGAX010000013">
    <property type="protein sequence ID" value="KAF2294927.1"/>
    <property type="molecule type" value="Genomic_DNA"/>
</dbReference>
<comment type="subcellular location">
    <subcellularLocation>
        <location evidence="1">Nucleus</location>
    </subcellularLocation>
</comment>
<evidence type="ECO:0000256" key="5">
    <source>
        <dbReference type="PROSITE-ProRule" id="PRU01191"/>
    </source>
</evidence>
<protein>
    <submittedName>
        <fullName evidence="6">Uncharacterized protein</fullName>
    </submittedName>
</protein>
<proteinExistence type="inferred from homology"/>
<feature type="region of interest" description="Leucine repeat II (LRII)" evidence="5">
    <location>
        <begin position="13"/>
        <end position="45"/>
    </location>
</feature>
<keyword evidence="4" id="KW-0539">Nucleus</keyword>
<organism evidence="6 7">
    <name type="scientific">Hevea brasiliensis</name>
    <name type="common">Para rubber tree</name>
    <name type="synonym">Siphonia brasiliensis</name>
    <dbReference type="NCBI Taxonomy" id="3981"/>
    <lineage>
        <taxon>Eukaryota</taxon>
        <taxon>Viridiplantae</taxon>
        <taxon>Streptophyta</taxon>
        <taxon>Embryophyta</taxon>
        <taxon>Tracheophyta</taxon>
        <taxon>Spermatophyta</taxon>
        <taxon>Magnoliopsida</taxon>
        <taxon>eudicotyledons</taxon>
        <taxon>Gunneridae</taxon>
        <taxon>Pentapetalae</taxon>
        <taxon>rosids</taxon>
        <taxon>fabids</taxon>
        <taxon>Malpighiales</taxon>
        <taxon>Euphorbiaceae</taxon>
        <taxon>Crotonoideae</taxon>
        <taxon>Micrandreae</taxon>
        <taxon>Hevea</taxon>
    </lineage>
</organism>
<dbReference type="Pfam" id="PF03514">
    <property type="entry name" value="GRAS"/>
    <property type="match status" value="1"/>
</dbReference>
<comment type="caution">
    <text evidence="5">Lacks conserved residue(s) required for the propagation of feature annotation.</text>
</comment>
<comment type="similarity">
    <text evidence="5">Belongs to the GRAS family.</text>
</comment>
<dbReference type="PROSITE" id="PS50985">
    <property type="entry name" value="GRAS"/>
    <property type="match status" value="1"/>
</dbReference>
<reference evidence="6 7" key="1">
    <citation type="journal article" date="2020" name="Mol. Plant">
        <title>The Chromosome-Based Rubber Tree Genome Provides New Insights into Spurge Genome Evolution and Rubber Biosynthesis.</title>
        <authorList>
            <person name="Liu J."/>
            <person name="Shi C."/>
            <person name="Shi C.C."/>
            <person name="Li W."/>
            <person name="Zhang Q.J."/>
            <person name="Zhang Y."/>
            <person name="Li K."/>
            <person name="Lu H.F."/>
            <person name="Shi C."/>
            <person name="Zhu S.T."/>
            <person name="Xiao Z.Y."/>
            <person name="Nan H."/>
            <person name="Yue Y."/>
            <person name="Zhu X.G."/>
            <person name="Wu Y."/>
            <person name="Hong X.N."/>
            <person name="Fan G.Y."/>
            <person name="Tong Y."/>
            <person name="Zhang D."/>
            <person name="Mao C.L."/>
            <person name="Liu Y.L."/>
            <person name="Hao S.J."/>
            <person name="Liu W.Q."/>
            <person name="Lv M.Q."/>
            <person name="Zhang H.B."/>
            <person name="Liu Y."/>
            <person name="Hu-Tang G.R."/>
            <person name="Wang J.P."/>
            <person name="Wang J.H."/>
            <person name="Sun Y.H."/>
            <person name="Ni S.B."/>
            <person name="Chen W.B."/>
            <person name="Zhang X.C."/>
            <person name="Jiao Y.N."/>
            <person name="Eichler E.E."/>
            <person name="Li G.H."/>
            <person name="Liu X."/>
            <person name="Gao L.Z."/>
        </authorList>
    </citation>
    <scope>NUCLEOTIDE SEQUENCE [LARGE SCALE GENOMIC DNA]</scope>
    <source>
        <strain evidence="7">cv. GT1</strain>
        <tissue evidence="6">Leaf</tissue>
    </source>
</reference>
<evidence type="ECO:0000313" key="7">
    <source>
        <dbReference type="Proteomes" id="UP000467840"/>
    </source>
</evidence>
<evidence type="ECO:0000256" key="2">
    <source>
        <dbReference type="ARBA" id="ARBA00023015"/>
    </source>
</evidence>
<evidence type="ECO:0000256" key="1">
    <source>
        <dbReference type="ARBA" id="ARBA00004123"/>
    </source>
</evidence>
<accession>A0A6A6L2L3</accession>
<evidence type="ECO:0000256" key="3">
    <source>
        <dbReference type="ARBA" id="ARBA00023163"/>
    </source>
</evidence>